<dbReference type="EMBL" id="JACYCC010000217">
    <property type="protein sequence ID" value="KAF8671687.1"/>
    <property type="molecule type" value="Genomic_DNA"/>
</dbReference>
<dbReference type="Proteomes" id="UP000650582">
    <property type="component" value="Unassembled WGS sequence"/>
</dbReference>
<feature type="region of interest" description="Disordered" evidence="1">
    <location>
        <begin position="1"/>
        <end position="22"/>
    </location>
</feature>
<protein>
    <submittedName>
        <fullName evidence="2">Uncharacterized protein</fullName>
    </submittedName>
</protein>
<name>A0A8H7H1P5_9AGAM</name>
<proteinExistence type="predicted"/>
<accession>A0A8H7H1P5</accession>
<evidence type="ECO:0000313" key="3">
    <source>
        <dbReference type="Proteomes" id="UP000650582"/>
    </source>
</evidence>
<gene>
    <name evidence="2" type="ORF">RHS04_08147</name>
</gene>
<dbReference type="AlphaFoldDB" id="A0A8H7H1P5"/>
<evidence type="ECO:0000313" key="2">
    <source>
        <dbReference type="EMBL" id="KAF8671687.1"/>
    </source>
</evidence>
<organism evidence="2 3">
    <name type="scientific">Rhizoctonia solani</name>
    <dbReference type="NCBI Taxonomy" id="456999"/>
    <lineage>
        <taxon>Eukaryota</taxon>
        <taxon>Fungi</taxon>
        <taxon>Dikarya</taxon>
        <taxon>Basidiomycota</taxon>
        <taxon>Agaricomycotina</taxon>
        <taxon>Agaricomycetes</taxon>
        <taxon>Cantharellales</taxon>
        <taxon>Ceratobasidiaceae</taxon>
        <taxon>Rhizoctonia</taxon>
    </lineage>
</organism>
<sequence length="506" mass="57650">MEEKGPEAEAGGYTLTNNSQGNDLLQDNCTAYFENKPTQNTKTASKPGLYPKLAQALELAKTIYQQQEETQRRLARAGWTDNTMLAMLSNTEFKSVWDEWVCRPGSPTEKDWTDTMGRLISMFEGDVVACSQQYRERDREQALSKELNILLIEVSLPVQFTIDHPRSSMWDYASPSLYQPPFPSFAHICDWAIIRDLWKSDRAQQEMLVQFGEQRQTIKASMVEWKREIESHLANLVHGKLKSRAINCIVQPTMLRTESTAKAFDGYTATHKMLLRGDTLFYDTGNNCWPPIPMTYSNILHENGLIASPESLKPHPTLCQPVSLGKYGFYLEAHLVAQHLMTSMHIPDVSYLLLVGLGADFQCERCLDAQQVTWIELVQHYIACNRFFKNNIEGLVLLGENIVYRNVHDTNIRIDRPMFGYCSINPSRELGGRMAKRRKCLLCAQIPGVKDVIAPEWAIFRHLQDVHAVARPRRGLHYALDPDNLSAPADDFGGYGLPPYDSVFFY</sequence>
<comment type="caution">
    <text evidence="2">The sequence shown here is derived from an EMBL/GenBank/DDBJ whole genome shotgun (WGS) entry which is preliminary data.</text>
</comment>
<evidence type="ECO:0000256" key="1">
    <source>
        <dbReference type="SAM" id="MobiDB-lite"/>
    </source>
</evidence>
<reference evidence="2" key="1">
    <citation type="submission" date="2020-09" db="EMBL/GenBank/DDBJ databases">
        <title>Comparative genome analyses of four rice-infecting Rhizoctonia solani isolates reveal extensive enrichment of homogalacturonan modification genes.</title>
        <authorList>
            <person name="Lee D.-Y."/>
            <person name="Jeon J."/>
            <person name="Kim K.-T."/>
            <person name="Cheong K."/>
            <person name="Song H."/>
            <person name="Choi G."/>
            <person name="Ko J."/>
            <person name="Opiyo S.O."/>
            <person name="Zuo S."/>
            <person name="Madhav S."/>
            <person name="Lee Y.-H."/>
            <person name="Wang G.-L."/>
        </authorList>
    </citation>
    <scope>NUCLEOTIDE SEQUENCE</scope>
    <source>
        <strain evidence="2">AG1-IA YN-7</strain>
    </source>
</reference>